<sequence length="455" mass="52970">MMAVPMKKPSNPLTKSLIFTHDKLVPVIICIFGSTTQVLTLFALYFSWPTTTVIEVYRPNVINLPSISLCLVFTLSADDVEKTIAARNQANETGREVSIYDLTLDELDQLTVDLHHFVKSCRVANASIDSNQLFNMVDCENVSPVKVAMTPFLKCFTYFSGKTNPYKYYRNDFYDETFLKVEVIANHTKVTTLVFVHDNDEEVVFNNGSPDMTVLDKTFYNHFILTYYTRTNTELAFPYSNCMDYDEVHNKSRRTLVKQCMYTQVYLEYSAFPERSLVSIPNDLSNVTFDQEIPMSKFRTVCETLYHQPECKTRLFDARILQSEFDATIDPGLVLIEFGFPLGLQSDITKSKKFNDIEFFCYVASIISLWLEVSILSVTKFLFHNLRKLVLNILRRRREANKKRVLLTRHQQKHRKMSKSKAKISWISNVYGPEFHHFYPKYMRSYGPVYPISYY</sequence>
<organism evidence="2 3">
    <name type="scientific">Tetranychus urticae</name>
    <name type="common">Two-spotted spider mite</name>
    <dbReference type="NCBI Taxonomy" id="32264"/>
    <lineage>
        <taxon>Eukaryota</taxon>
        <taxon>Metazoa</taxon>
        <taxon>Ecdysozoa</taxon>
        <taxon>Arthropoda</taxon>
        <taxon>Chelicerata</taxon>
        <taxon>Arachnida</taxon>
        <taxon>Acari</taxon>
        <taxon>Acariformes</taxon>
        <taxon>Trombidiformes</taxon>
        <taxon>Prostigmata</taxon>
        <taxon>Eleutherengona</taxon>
        <taxon>Raphignathae</taxon>
        <taxon>Tetranychoidea</taxon>
        <taxon>Tetranychidae</taxon>
        <taxon>Tetranychus</taxon>
    </lineage>
</organism>
<keyword evidence="3" id="KW-1185">Reference proteome</keyword>
<protein>
    <submittedName>
        <fullName evidence="2">Uncharacterized protein</fullName>
    </submittedName>
</protein>
<name>A0A158P4G4_TETUR</name>
<accession>A0A158P4G4</accession>
<dbReference type="Proteomes" id="UP000015104">
    <property type="component" value="Unassembled WGS sequence"/>
</dbReference>
<evidence type="ECO:0000313" key="3">
    <source>
        <dbReference type="Proteomes" id="UP000015104"/>
    </source>
</evidence>
<keyword evidence="1" id="KW-0472">Membrane</keyword>
<reference evidence="2" key="2">
    <citation type="submission" date="2016-04" db="UniProtKB">
        <authorList>
            <consortium name="EnsemblMetazoa"/>
        </authorList>
    </citation>
    <scope>IDENTIFICATION</scope>
</reference>
<keyword evidence="1" id="KW-0812">Transmembrane</keyword>
<evidence type="ECO:0000313" key="2">
    <source>
        <dbReference type="EnsemblMetazoa" id="tetur02g15605.1"/>
    </source>
</evidence>
<dbReference type="AlphaFoldDB" id="A0A158P4G4"/>
<evidence type="ECO:0000256" key="1">
    <source>
        <dbReference type="SAM" id="Phobius"/>
    </source>
</evidence>
<reference evidence="3" key="1">
    <citation type="submission" date="2011-08" db="EMBL/GenBank/DDBJ databases">
        <authorList>
            <person name="Rombauts S."/>
        </authorList>
    </citation>
    <scope>NUCLEOTIDE SEQUENCE</scope>
    <source>
        <strain evidence="3">London</strain>
    </source>
</reference>
<proteinExistence type="predicted"/>
<keyword evidence="1" id="KW-1133">Transmembrane helix</keyword>
<dbReference type="EnsemblMetazoa" id="tetur02g15605.1">
    <property type="protein sequence ID" value="tetur02g15605.1"/>
    <property type="gene ID" value="tetur02g15605"/>
</dbReference>
<dbReference type="EMBL" id="CAEY01000815">
    <property type="status" value="NOT_ANNOTATED_CDS"/>
    <property type="molecule type" value="Genomic_DNA"/>
</dbReference>
<feature type="transmembrane region" description="Helical" evidence="1">
    <location>
        <begin position="24"/>
        <end position="48"/>
    </location>
</feature>